<dbReference type="InParanoid" id="A0A168LYY0"/>
<evidence type="ECO:0000259" key="6">
    <source>
        <dbReference type="PROSITE" id="PS50865"/>
    </source>
</evidence>
<sequence length="580" mass="65671">MTLAALNDYLSCHGLLVQSTNAKGRSVFANRSHKRGNVLITSQPLGTVVSPSSRHEICNYCFHKPQPLCTLQQCSQCKSAYFCDMTCFKNAWLTYHQYVCQPTAATLTDHHRNDLDESDALDLEMLERVALNCWRYNKRLGNIRSGTTAKAEEGVQLTLDTFYSLVGHQHDDNGQRHRRRQALAQHALSRSYLTNSGLTEDQLTDYLGKFQYNNFDIHDDHLYKVGKGNYPVASLFNHSCRPNAVVLFDGFLLSIMAIEPIAAGQEITIAYVDPAHDRQHRQSLLLNKYAFTCQCVRCVDTTIYGRIDGLLGDEAMDQDNALALLRHATPPMTGSSSTTRAAILQQVNDWDLLEMCRRYDRRHHGAPDPTGPLTLASYTHFAIQFFAPYLWSACNPAISFSSASSFPGALPSPPSRALSYFDDPLPDSAKPMVPTTYDAILNHVMQAVQAYPTSDIIPWRLDTLTTAAQLLHDAMKHGQWRNAVKLGMYVLIQYCWIYPPYHPILAQHLLLLAKCSWNSIIKSELLGDGKALEMAYERGVRRWIMLSKETLAHAVGKHSEQWREMVELEWIFLREQKLKE</sequence>
<dbReference type="SUPFAM" id="SSF144232">
    <property type="entry name" value="HIT/MYND zinc finger-like"/>
    <property type="match status" value="1"/>
</dbReference>
<protein>
    <recommendedName>
        <fullName evidence="9">MYND-type domain-containing protein</fullName>
    </recommendedName>
</protein>
<evidence type="ECO:0000313" key="8">
    <source>
        <dbReference type="Proteomes" id="UP000078561"/>
    </source>
</evidence>
<keyword evidence="3" id="KW-0862">Zinc</keyword>
<evidence type="ECO:0000256" key="3">
    <source>
        <dbReference type="ARBA" id="ARBA00022833"/>
    </source>
</evidence>
<dbReference type="InterPro" id="IPR001214">
    <property type="entry name" value="SET_dom"/>
</dbReference>
<dbReference type="PANTHER" id="PTHR12197:SF251">
    <property type="entry name" value="EG:BACR7C10.4 PROTEIN"/>
    <property type="match status" value="1"/>
</dbReference>
<feature type="domain" description="MYND-type" evidence="6">
    <location>
        <begin position="58"/>
        <end position="100"/>
    </location>
</feature>
<evidence type="ECO:0000256" key="4">
    <source>
        <dbReference type="PROSITE-ProRule" id="PRU00134"/>
    </source>
</evidence>
<dbReference type="Gene3D" id="6.10.140.2220">
    <property type="match status" value="1"/>
</dbReference>
<dbReference type="GO" id="GO:0008270">
    <property type="term" value="F:zinc ion binding"/>
    <property type="evidence" value="ECO:0007669"/>
    <property type="project" value="UniProtKB-KW"/>
</dbReference>
<name>A0A168LYY0_ABSGL</name>
<dbReference type="SUPFAM" id="SSF82199">
    <property type="entry name" value="SET domain"/>
    <property type="match status" value="1"/>
</dbReference>
<dbReference type="Proteomes" id="UP000078561">
    <property type="component" value="Unassembled WGS sequence"/>
</dbReference>
<dbReference type="STRING" id="4829.A0A168LYY0"/>
<reference evidence="7" key="1">
    <citation type="submission" date="2016-04" db="EMBL/GenBank/DDBJ databases">
        <authorList>
            <person name="Evans L.H."/>
            <person name="Alamgir A."/>
            <person name="Owens N."/>
            <person name="Weber N.D."/>
            <person name="Virtaneva K."/>
            <person name="Barbian K."/>
            <person name="Babar A."/>
            <person name="Rosenke K."/>
        </authorList>
    </citation>
    <scope>NUCLEOTIDE SEQUENCE [LARGE SCALE GENOMIC DNA]</scope>
    <source>
        <strain evidence="7">CBS 101.48</strain>
    </source>
</reference>
<proteinExistence type="predicted"/>
<dbReference type="OrthoDB" id="5945798at2759"/>
<dbReference type="Gene3D" id="1.10.220.160">
    <property type="match status" value="1"/>
</dbReference>
<dbReference type="InterPro" id="IPR046341">
    <property type="entry name" value="SET_dom_sf"/>
</dbReference>
<dbReference type="SMART" id="SM00317">
    <property type="entry name" value="SET"/>
    <property type="match status" value="1"/>
</dbReference>
<dbReference type="Gene3D" id="1.25.40.10">
    <property type="entry name" value="Tetratricopeptide repeat domain"/>
    <property type="match status" value="1"/>
</dbReference>
<evidence type="ECO:0000256" key="1">
    <source>
        <dbReference type="ARBA" id="ARBA00022723"/>
    </source>
</evidence>
<gene>
    <name evidence="7" type="primary">ABSGL_03219.1 scaffold 4278</name>
</gene>
<dbReference type="PANTHER" id="PTHR12197">
    <property type="entry name" value="HISTONE-LYSINE N-METHYLTRANSFERASE SMYD"/>
    <property type="match status" value="1"/>
</dbReference>
<dbReference type="AlphaFoldDB" id="A0A168LYY0"/>
<keyword evidence="1" id="KW-0479">Metal-binding</keyword>
<dbReference type="InterPro" id="IPR050869">
    <property type="entry name" value="H3K4_H4K5_MeTrfase"/>
</dbReference>
<dbReference type="PROSITE" id="PS50280">
    <property type="entry name" value="SET"/>
    <property type="match status" value="1"/>
</dbReference>
<keyword evidence="8" id="KW-1185">Reference proteome</keyword>
<evidence type="ECO:0000256" key="2">
    <source>
        <dbReference type="ARBA" id="ARBA00022771"/>
    </source>
</evidence>
<evidence type="ECO:0000313" key="7">
    <source>
        <dbReference type="EMBL" id="SAL97711.1"/>
    </source>
</evidence>
<keyword evidence="2 4" id="KW-0863">Zinc-finger</keyword>
<evidence type="ECO:0008006" key="9">
    <source>
        <dbReference type="Google" id="ProtNLM"/>
    </source>
</evidence>
<dbReference type="InterPro" id="IPR002893">
    <property type="entry name" value="Znf_MYND"/>
</dbReference>
<feature type="domain" description="SET" evidence="5">
    <location>
        <begin position="13"/>
        <end position="272"/>
    </location>
</feature>
<dbReference type="PROSITE" id="PS50865">
    <property type="entry name" value="ZF_MYND_2"/>
    <property type="match status" value="1"/>
</dbReference>
<dbReference type="GO" id="GO:0005634">
    <property type="term" value="C:nucleus"/>
    <property type="evidence" value="ECO:0007669"/>
    <property type="project" value="TreeGrafter"/>
</dbReference>
<dbReference type="Gene3D" id="2.170.270.10">
    <property type="entry name" value="SET domain"/>
    <property type="match status" value="1"/>
</dbReference>
<accession>A0A168LYY0</accession>
<dbReference type="InterPro" id="IPR011990">
    <property type="entry name" value="TPR-like_helical_dom_sf"/>
</dbReference>
<dbReference type="EMBL" id="LT551908">
    <property type="protein sequence ID" value="SAL97711.1"/>
    <property type="molecule type" value="Genomic_DNA"/>
</dbReference>
<dbReference type="OMA" id="WDLLEMC"/>
<dbReference type="Pfam" id="PF00856">
    <property type="entry name" value="SET"/>
    <property type="match status" value="1"/>
</dbReference>
<organism evidence="7">
    <name type="scientific">Absidia glauca</name>
    <name type="common">Pin mould</name>
    <dbReference type="NCBI Taxonomy" id="4829"/>
    <lineage>
        <taxon>Eukaryota</taxon>
        <taxon>Fungi</taxon>
        <taxon>Fungi incertae sedis</taxon>
        <taxon>Mucoromycota</taxon>
        <taxon>Mucoromycotina</taxon>
        <taxon>Mucoromycetes</taxon>
        <taxon>Mucorales</taxon>
        <taxon>Cunninghamellaceae</taxon>
        <taxon>Absidia</taxon>
    </lineage>
</organism>
<evidence type="ECO:0000259" key="5">
    <source>
        <dbReference type="PROSITE" id="PS50280"/>
    </source>
</evidence>